<comment type="subcellular location">
    <subcellularLocation>
        <location evidence="1">Membrane</location>
    </subcellularLocation>
</comment>
<evidence type="ECO:0000256" key="2">
    <source>
        <dbReference type="ARBA" id="ARBA00023136"/>
    </source>
</evidence>
<evidence type="ECO:0000313" key="6">
    <source>
        <dbReference type="Proteomes" id="UP001589747"/>
    </source>
</evidence>
<dbReference type="SUPFAM" id="SSF56601">
    <property type="entry name" value="beta-lactamase/transpeptidase-like"/>
    <property type="match status" value="1"/>
</dbReference>
<gene>
    <name evidence="5" type="ORF">ACFFSY_23115</name>
</gene>
<keyword evidence="3" id="KW-0812">Transmembrane</keyword>
<keyword evidence="6" id="KW-1185">Reference proteome</keyword>
<dbReference type="InterPro" id="IPR001466">
    <property type="entry name" value="Beta-lactam-related"/>
</dbReference>
<dbReference type="PANTHER" id="PTHR46825">
    <property type="entry name" value="D-ALANYL-D-ALANINE-CARBOXYPEPTIDASE/ENDOPEPTIDASE AMPH"/>
    <property type="match status" value="1"/>
</dbReference>
<feature type="transmembrane region" description="Helical" evidence="3">
    <location>
        <begin position="436"/>
        <end position="457"/>
    </location>
</feature>
<protein>
    <submittedName>
        <fullName evidence="5">Serine hydrolase domain-containing protein</fullName>
        <ecNumber evidence="5">3.-.-.-</ecNumber>
    </submittedName>
</protein>
<keyword evidence="2 3" id="KW-0472">Membrane</keyword>
<name>A0ABV5KUE4_9BACL</name>
<dbReference type="InterPro" id="IPR050491">
    <property type="entry name" value="AmpC-like"/>
</dbReference>
<dbReference type="GO" id="GO:0016787">
    <property type="term" value="F:hydrolase activity"/>
    <property type="evidence" value="ECO:0007669"/>
    <property type="project" value="UniProtKB-KW"/>
</dbReference>
<feature type="transmembrane region" description="Helical" evidence="3">
    <location>
        <begin position="393"/>
        <end position="416"/>
    </location>
</feature>
<dbReference type="RefSeq" id="WP_377498535.1">
    <property type="nucleotide sequence ID" value="NZ_JBHMDO010000038.1"/>
</dbReference>
<dbReference type="PANTHER" id="PTHR46825:SF11">
    <property type="entry name" value="PENICILLIN-BINDING PROTEIN 4"/>
    <property type="match status" value="1"/>
</dbReference>
<dbReference type="InterPro" id="IPR012338">
    <property type="entry name" value="Beta-lactam/transpept-like"/>
</dbReference>
<feature type="domain" description="Beta-lactamase-related" evidence="4">
    <location>
        <begin position="5"/>
        <end position="318"/>
    </location>
</feature>
<evidence type="ECO:0000256" key="1">
    <source>
        <dbReference type="ARBA" id="ARBA00004370"/>
    </source>
</evidence>
<keyword evidence="5" id="KW-0378">Hydrolase</keyword>
<sequence length="464" mass="51209">MEAFVEEQRLKGKIPGLAVVVVEKDRIVYQRGFGYADLKRRIPVTANTLFELGSNTKAFTALAILQLEKQGRLRLDDDVRTYIPWLILTYQGKSQPVTLRQLLHHTSGIASNTIARIPPSRANDALVRTVKTLAERPLHRMPGSAYEYATINYDVLGLVLETVTKKPYEDYIQQFILTPIGMDASMVGQPAQSVGMASGYKIGLTRAIAYTPPVYRGNTPAGYLISNANDIAKWLNVQLGTAPGRPIDPRLIAASHIPDKSVKPFAANSTYAYGWSIEQKNGRAFVLHAGENPTFSSYIIMQPEQGIGIAVMANMRTTATTAIGEGLMALWQGWPADTNHFDPYQKLDQFVTVVWMVMTGTGIVLLALLLKLVRNLAGKRKQRRWASRSGKRVLLLILHIILAATGLTGVIALPQLLLGGLPWSFILVWAPTSITLSVYTCLAVMAVYFGWGMLLIMTKKSQAR</sequence>
<accession>A0ABV5KUE4</accession>
<evidence type="ECO:0000313" key="5">
    <source>
        <dbReference type="EMBL" id="MFB9328836.1"/>
    </source>
</evidence>
<dbReference type="Gene3D" id="3.40.710.10">
    <property type="entry name" value="DD-peptidase/beta-lactamase superfamily"/>
    <property type="match status" value="1"/>
</dbReference>
<dbReference type="Proteomes" id="UP001589747">
    <property type="component" value="Unassembled WGS sequence"/>
</dbReference>
<feature type="transmembrane region" description="Helical" evidence="3">
    <location>
        <begin position="353"/>
        <end position="373"/>
    </location>
</feature>
<comment type="caution">
    <text evidence="5">The sequence shown here is derived from an EMBL/GenBank/DDBJ whole genome shotgun (WGS) entry which is preliminary data.</text>
</comment>
<keyword evidence="3" id="KW-1133">Transmembrane helix</keyword>
<reference evidence="5 6" key="1">
    <citation type="submission" date="2024-09" db="EMBL/GenBank/DDBJ databases">
        <authorList>
            <person name="Sun Q."/>
            <person name="Mori K."/>
        </authorList>
    </citation>
    <scope>NUCLEOTIDE SEQUENCE [LARGE SCALE GENOMIC DNA]</scope>
    <source>
        <strain evidence="5 6">TISTR 2452</strain>
    </source>
</reference>
<dbReference type="EC" id="3.-.-.-" evidence="5"/>
<dbReference type="Pfam" id="PF00144">
    <property type="entry name" value="Beta-lactamase"/>
    <property type="match status" value="1"/>
</dbReference>
<organism evidence="5 6">
    <name type="scientific">Paenibacillus aurantiacus</name>
    <dbReference type="NCBI Taxonomy" id="1936118"/>
    <lineage>
        <taxon>Bacteria</taxon>
        <taxon>Bacillati</taxon>
        <taxon>Bacillota</taxon>
        <taxon>Bacilli</taxon>
        <taxon>Bacillales</taxon>
        <taxon>Paenibacillaceae</taxon>
        <taxon>Paenibacillus</taxon>
    </lineage>
</organism>
<proteinExistence type="predicted"/>
<evidence type="ECO:0000256" key="3">
    <source>
        <dbReference type="SAM" id="Phobius"/>
    </source>
</evidence>
<dbReference type="EMBL" id="JBHMDO010000038">
    <property type="protein sequence ID" value="MFB9328836.1"/>
    <property type="molecule type" value="Genomic_DNA"/>
</dbReference>
<evidence type="ECO:0000259" key="4">
    <source>
        <dbReference type="Pfam" id="PF00144"/>
    </source>
</evidence>